<dbReference type="Gene3D" id="3.30.450.20">
    <property type="entry name" value="PAS domain"/>
    <property type="match status" value="1"/>
</dbReference>
<keyword evidence="4" id="KW-1003">Cell membrane</keyword>
<dbReference type="SMART" id="SM00387">
    <property type="entry name" value="HATPase_c"/>
    <property type="match status" value="1"/>
</dbReference>
<keyword evidence="10" id="KW-0067">ATP-binding</keyword>
<keyword evidence="12" id="KW-0902">Two-component regulatory system</keyword>
<dbReference type="PRINTS" id="PR00344">
    <property type="entry name" value="BCTRLSENSOR"/>
</dbReference>
<dbReference type="Pfam" id="PF02743">
    <property type="entry name" value="dCache_1"/>
    <property type="match status" value="1"/>
</dbReference>
<evidence type="ECO:0000259" key="16">
    <source>
        <dbReference type="PROSITE" id="PS50885"/>
    </source>
</evidence>
<dbReference type="GO" id="GO:0000155">
    <property type="term" value="F:phosphorelay sensor kinase activity"/>
    <property type="evidence" value="ECO:0007669"/>
    <property type="project" value="InterPro"/>
</dbReference>
<evidence type="ECO:0000256" key="13">
    <source>
        <dbReference type="ARBA" id="ARBA00023136"/>
    </source>
</evidence>
<reference evidence="17" key="1">
    <citation type="submission" date="2020-07" db="EMBL/GenBank/DDBJ databases">
        <title>Huge and variable diversity of episymbiotic CPR bacteria and DPANN archaea in groundwater ecosystems.</title>
        <authorList>
            <person name="He C.Y."/>
            <person name="Keren R."/>
            <person name="Whittaker M."/>
            <person name="Farag I.F."/>
            <person name="Doudna J."/>
            <person name="Cate J.H.D."/>
            <person name="Banfield J.F."/>
        </authorList>
    </citation>
    <scope>NUCLEOTIDE SEQUENCE</scope>
    <source>
        <strain evidence="17">NC_groundwater_763_Ag_S-0.2um_68_21</strain>
    </source>
</reference>
<dbReference type="SMART" id="SM00388">
    <property type="entry name" value="HisKA"/>
    <property type="match status" value="1"/>
</dbReference>
<dbReference type="Gene3D" id="3.30.565.10">
    <property type="entry name" value="Histidine kinase-like ATPase, C-terminal domain"/>
    <property type="match status" value="1"/>
</dbReference>
<name>A0A932HV85_UNCTE</name>
<proteinExistence type="predicted"/>
<dbReference type="CDD" id="cd18774">
    <property type="entry name" value="PDC2_HK_sensor"/>
    <property type="match status" value="1"/>
</dbReference>
<evidence type="ECO:0000259" key="15">
    <source>
        <dbReference type="PROSITE" id="PS50109"/>
    </source>
</evidence>
<gene>
    <name evidence="17" type="ORF">HYZ11_01670</name>
</gene>
<dbReference type="PANTHER" id="PTHR43065">
    <property type="entry name" value="SENSOR HISTIDINE KINASE"/>
    <property type="match status" value="1"/>
</dbReference>
<dbReference type="SUPFAM" id="SSF55874">
    <property type="entry name" value="ATPase domain of HSP90 chaperone/DNA topoisomerase II/histidine kinase"/>
    <property type="match status" value="1"/>
</dbReference>
<evidence type="ECO:0000313" key="17">
    <source>
        <dbReference type="EMBL" id="MBI3126299.1"/>
    </source>
</evidence>
<dbReference type="InterPro" id="IPR003660">
    <property type="entry name" value="HAMP_dom"/>
</dbReference>
<evidence type="ECO:0000256" key="11">
    <source>
        <dbReference type="ARBA" id="ARBA00022989"/>
    </source>
</evidence>
<dbReference type="InterPro" id="IPR003594">
    <property type="entry name" value="HATPase_dom"/>
</dbReference>
<evidence type="ECO:0000256" key="7">
    <source>
        <dbReference type="ARBA" id="ARBA00022692"/>
    </source>
</evidence>
<dbReference type="InterPro" id="IPR005467">
    <property type="entry name" value="His_kinase_dom"/>
</dbReference>
<dbReference type="Pfam" id="PF00672">
    <property type="entry name" value="HAMP"/>
    <property type="match status" value="1"/>
</dbReference>
<dbReference type="Proteomes" id="UP000782312">
    <property type="component" value="Unassembled WGS sequence"/>
</dbReference>
<dbReference type="InterPro" id="IPR003661">
    <property type="entry name" value="HisK_dim/P_dom"/>
</dbReference>
<evidence type="ECO:0000256" key="2">
    <source>
        <dbReference type="ARBA" id="ARBA00004651"/>
    </source>
</evidence>
<dbReference type="CDD" id="cd12914">
    <property type="entry name" value="PDC1_DGC_like"/>
    <property type="match status" value="1"/>
</dbReference>
<dbReference type="EC" id="2.7.13.3" evidence="3"/>
<keyword evidence="9" id="KW-0418">Kinase</keyword>
<dbReference type="InterPro" id="IPR036097">
    <property type="entry name" value="HisK_dim/P_sf"/>
</dbReference>
<evidence type="ECO:0000256" key="14">
    <source>
        <dbReference type="SAM" id="Phobius"/>
    </source>
</evidence>
<dbReference type="SUPFAM" id="SSF47384">
    <property type="entry name" value="Homodimeric domain of signal transducing histidine kinase"/>
    <property type="match status" value="1"/>
</dbReference>
<dbReference type="GO" id="GO:0005524">
    <property type="term" value="F:ATP binding"/>
    <property type="evidence" value="ECO:0007669"/>
    <property type="project" value="UniProtKB-KW"/>
</dbReference>
<comment type="caution">
    <text evidence="17">The sequence shown here is derived from an EMBL/GenBank/DDBJ whole genome shotgun (WGS) entry which is preliminary data.</text>
</comment>
<dbReference type="PROSITE" id="PS50109">
    <property type="entry name" value="HIS_KIN"/>
    <property type="match status" value="1"/>
</dbReference>
<dbReference type="Pfam" id="PF02518">
    <property type="entry name" value="HATPase_c"/>
    <property type="match status" value="1"/>
</dbReference>
<feature type="transmembrane region" description="Helical" evidence="14">
    <location>
        <begin position="283"/>
        <end position="305"/>
    </location>
</feature>
<dbReference type="Gene3D" id="6.10.340.10">
    <property type="match status" value="1"/>
</dbReference>
<dbReference type="CDD" id="cd00082">
    <property type="entry name" value="HisKA"/>
    <property type="match status" value="1"/>
</dbReference>
<dbReference type="InterPro" id="IPR004358">
    <property type="entry name" value="Sig_transdc_His_kin-like_C"/>
</dbReference>
<dbReference type="InterPro" id="IPR033479">
    <property type="entry name" value="dCache_1"/>
</dbReference>
<dbReference type="Pfam" id="PF00512">
    <property type="entry name" value="HisKA"/>
    <property type="match status" value="1"/>
</dbReference>
<dbReference type="InterPro" id="IPR036890">
    <property type="entry name" value="HATPase_C_sf"/>
</dbReference>
<keyword evidence="7 14" id="KW-0812">Transmembrane</keyword>
<comment type="catalytic activity">
    <reaction evidence="1">
        <text>ATP + protein L-histidine = ADP + protein N-phospho-L-histidine.</text>
        <dbReference type="EC" id="2.7.13.3"/>
    </reaction>
</comment>
<sequence>MAVVLLGVLPFSLSVVVEAYLAHRRLIAETRERLATAPLPVLRRMEILLFARWNDVHLLSHMPLFQDSEGVGYQAAILRRAADLHQPDAWLALANERGRILASSDEKFMDTDASESRWFREAGKISFRDWREAARSMYISEPYVPPSGDGRLVMCFNSPLYDTGGRFRGVVHSEIKLSALIPFLSSLRMGKTGRALLVRGDGKILLDDQNLLPPIARTVAGHPAFVRVLAGEMPVVRDRDLDGDAALVSAFPIRGFGQYPGVKWFVLVSQKESEIFAPVRSMFLIHSTVGLLGVGFIFLGGFFLFDRKISKPVGQLMERVHSLETQGPMPEEDTMNYSEDEIGRLERAFSDMVHSLSIKEKARKELQERLVQKERLAAIGEMVAGVAHQIKNPLATIKVVSQALSEEFSSHASTQVALSRIDKEVNRLNRLLRAFFDFAAPGELQKSPCDLRALVQEALAQVEEKRVEAGVEVKEKYAGPFPLLLLDPQQMLQVFINLFHNAVQAMPTGGVLSIDAGVDGEGEGAARGVRVRVSDSGIGISSENLGKIFQPFFTTRSSGIGLGLSLVFKVVQKHGGEVRAESQPGRGTTFELFLPCGEPLAGAGGQTR</sequence>
<evidence type="ECO:0000256" key="10">
    <source>
        <dbReference type="ARBA" id="ARBA00022840"/>
    </source>
</evidence>
<evidence type="ECO:0000256" key="4">
    <source>
        <dbReference type="ARBA" id="ARBA00022475"/>
    </source>
</evidence>
<dbReference type="Gene3D" id="1.10.287.130">
    <property type="match status" value="1"/>
</dbReference>
<dbReference type="EMBL" id="JACPUR010000001">
    <property type="protein sequence ID" value="MBI3126299.1"/>
    <property type="molecule type" value="Genomic_DNA"/>
</dbReference>
<accession>A0A932HV85</accession>
<organism evidence="17 18">
    <name type="scientific">Tectimicrobiota bacterium</name>
    <dbReference type="NCBI Taxonomy" id="2528274"/>
    <lineage>
        <taxon>Bacteria</taxon>
        <taxon>Pseudomonadati</taxon>
        <taxon>Nitrospinota/Tectimicrobiota group</taxon>
        <taxon>Candidatus Tectimicrobiota</taxon>
    </lineage>
</organism>
<feature type="domain" description="Histidine kinase" evidence="15">
    <location>
        <begin position="385"/>
        <end position="598"/>
    </location>
</feature>
<dbReference type="PANTHER" id="PTHR43065:SF10">
    <property type="entry name" value="PEROXIDE STRESS-ACTIVATED HISTIDINE KINASE MAK3"/>
    <property type="match status" value="1"/>
</dbReference>
<keyword evidence="6" id="KW-0808">Transferase</keyword>
<comment type="subcellular location">
    <subcellularLocation>
        <location evidence="2">Cell membrane</location>
        <topology evidence="2">Multi-pass membrane protein</topology>
    </subcellularLocation>
</comment>
<dbReference type="PROSITE" id="PS50885">
    <property type="entry name" value="HAMP"/>
    <property type="match status" value="1"/>
</dbReference>
<evidence type="ECO:0000256" key="12">
    <source>
        <dbReference type="ARBA" id="ARBA00023012"/>
    </source>
</evidence>
<evidence type="ECO:0000256" key="8">
    <source>
        <dbReference type="ARBA" id="ARBA00022741"/>
    </source>
</evidence>
<dbReference type="GO" id="GO:0005886">
    <property type="term" value="C:plasma membrane"/>
    <property type="evidence" value="ECO:0007669"/>
    <property type="project" value="UniProtKB-SubCell"/>
</dbReference>
<evidence type="ECO:0000313" key="18">
    <source>
        <dbReference type="Proteomes" id="UP000782312"/>
    </source>
</evidence>
<keyword evidence="13 14" id="KW-0472">Membrane</keyword>
<evidence type="ECO:0000256" key="1">
    <source>
        <dbReference type="ARBA" id="ARBA00000085"/>
    </source>
</evidence>
<evidence type="ECO:0000256" key="9">
    <source>
        <dbReference type="ARBA" id="ARBA00022777"/>
    </source>
</evidence>
<feature type="domain" description="HAMP" evidence="16">
    <location>
        <begin position="307"/>
        <end position="361"/>
    </location>
</feature>
<dbReference type="AlphaFoldDB" id="A0A932HV85"/>
<evidence type="ECO:0000256" key="3">
    <source>
        <dbReference type="ARBA" id="ARBA00012438"/>
    </source>
</evidence>
<keyword evidence="5" id="KW-0597">Phosphoprotein</keyword>
<evidence type="ECO:0000256" key="5">
    <source>
        <dbReference type="ARBA" id="ARBA00022553"/>
    </source>
</evidence>
<protein>
    <recommendedName>
        <fullName evidence="3">histidine kinase</fullName>
        <ecNumber evidence="3">2.7.13.3</ecNumber>
    </recommendedName>
</protein>
<keyword evidence="11 14" id="KW-1133">Transmembrane helix</keyword>
<keyword evidence="8" id="KW-0547">Nucleotide-binding</keyword>
<evidence type="ECO:0000256" key="6">
    <source>
        <dbReference type="ARBA" id="ARBA00022679"/>
    </source>
</evidence>